<dbReference type="Proteomes" id="UP000266272">
    <property type="component" value="Unassembled WGS sequence"/>
</dbReference>
<proteinExistence type="inferred from homology"/>
<dbReference type="Pfam" id="PF00171">
    <property type="entry name" value="Aldedh"/>
    <property type="match status" value="1"/>
</dbReference>
<dbReference type="InterPro" id="IPR050740">
    <property type="entry name" value="Aldehyde_DH_Superfamily"/>
</dbReference>
<organism evidence="5 6">
    <name type="scientific">Trichoderma arundinaceum</name>
    <dbReference type="NCBI Taxonomy" id="490622"/>
    <lineage>
        <taxon>Eukaryota</taxon>
        <taxon>Fungi</taxon>
        <taxon>Dikarya</taxon>
        <taxon>Ascomycota</taxon>
        <taxon>Pezizomycotina</taxon>
        <taxon>Sordariomycetes</taxon>
        <taxon>Hypocreomycetidae</taxon>
        <taxon>Hypocreales</taxon>
        <taxon>Hypocreaceae</taxon>
        <taxon>Trichoderma</taxon>
    </lineage>
</organism>
<dbReference type="PROSITE" id="PS00687">
    <property type="entry name" value="ALDEHYDE_DEHYDR_GLU"/>
    <property type="match status" value="1"/>
</dbReference>
<dbReference type="Gene3D" id="3.40.309.10">
    <property type="entry name" value="Aldehyde Dehydrogenase, Chain A, domain 2"/>
    <property type="match status" value="1"/>
</dbReference>
<dbReference type="InterPro" id="IPR015590">
    <property type="entry name" value="Aldehyde_DH_dom"/>
</dbReference>
<dbReference type="GO" id="GO:0009450">
    <property type="term" value="P:gamma-aminobutyric acid catabolic process"/>
    <property type="evidence" value="ECO:0007669"/>
    <property type="project" value="TreeGrafter"/>
</dbReference>
<dbReference type="InterPro" id="IPR016163">
    <property type="entry name" value="Ald_DH_C"/>
</dbReference>
<accession>A0A395NXD2</accession>
<keyword evidence="6" id="KW-1185">Reference proteome</keyword>
<sequence>MRSYIVPLIIDGDDVVLQDEQSTFISNPDSGRNSQWKAQGVTPELCKHALESSAAAFPKWRKTSVRERQILFQRVVELLKERSTELSSIVEEELGCSSVWSSINFHATLEIIEQVTALITSGVLSGLVPETESPDSLALVFKDPLGVVLGIAPWNAPAMLGLRSIAAPVAAGNCAILKGSELSPRTHYFIANLFRDAGFPPGVVNFLIHKPEDASTTFNTLISHPSVRKCNFTGSTTVGRHIASQAGHYLKPVLLELGGKNFSLVLDDADLETTASTVLDAAFVNSGQICMSTDIVLIPRKLKSAFCSLIRQRLESASAIQVKHVINRRSSARILALLDDAAHKGATVITASSVDGEHGPLYGTVIEGLTKDMEFWQAESFGPVIGIATYESIDEAVEMVNECEYGLSGAIYTGSSLNAIPLARRLDTGAVHINGPTFHDGFTLPHGGHKNSGFGRFGSHWAFEEFLQTQTVIAN</sequence>
<feature type="domain" description="Aldehyde dehydrogenase" evidence="4">
    <location>
        <begin position="32"/>
        <end position="472"/>
    </location>
</feature>
<dbReference type="STRING" id="490622.A0A395NXD2"/>
<protein>
    <submittedName>
        <fullName evidence="5">Aldehyde dehydrogenase, n-terminal</fullName>
    </submittedName>
</protein>
<dbReference type="PANTHER" id="PTHR43353:SF6">
    <property type="entry name" value="CYTOPLASMIC ALDEHYDE DEHYDROGENASE (EUROFUNG)"/>
    <property type="match status" value="1"/>
</dbReference>
<evidence type="ECO:0000313" key="5">
    <source>
        <dbReference type="EMBL" id="RFU80728.1"/>
    </source>
</evidence>
<dbReference type="GO" id="GO:0004777">
    <property type="term" value="F:succinate-semialdehyde dehydrogenase (NAD+) activity"/>
    <property type="evidence" value="ECO:0007669"/>
    <property type="project" value="TreeGrafter"/>
</dbReference>
<evidence type="ECO:0000256" key="2">
    <source>
        <dbReference type="PROSITE-ProRule" id="PRU10007"/>
    </source>
</evidence>
<evidence type="ECO:0000313" key="6">
    <source>
        <dbReference type="Proteomes" id="UP000266272"/>
    </source>
</evidence>
<dbReference type="InterPro" id="IPR016162">
    <property type="entry name" value="Ald_DH_N"/>
</dbReference>
<dbReference type="EMBL" id="PXOA01000096">
    <property type="protein sequence ID" value="RFU80728.1"/>
    <property type="molecule type" value="Genomic_DNA"/>
</dbReference>
<evidence type="ECO:0000256" key="3">
    <source>
        <dbReference type="RuleBase" id="RU003345"/>
    </source>
</evidence>
<reference evidence="5 6" key="1">
    <citation type="journal article" date="2018" name="PLoS Pathog.">
        <title>Evolution of structural diversity of trichothecenes, a family of toxins produced by plant pathogenic and entomopathogenic fungi.</title>
        <authorList>
            <person name="Proctor R.H."/>
            <person name="McCormick S.P."/>
            <person name="Kim H.S."/>
            <person name="Cardoza R.E."/>
            <person name="Stanley A.M."/>
            <person name="Lindo L."/>
            <person name="Kelly A."/>
            <person name="Brown D.W."/>
            <person name="Lee T."/>
            <person name="Vaughan M.M."/>
            <person name="Alexander N.J."/>
            <person name="Busman M."/>
            <person name="Gutierrez S."/>
        </authorList>
    </citation>
    <scope>NUCLEOTIDE SEQUENCE [LARGE SCALE GENOMIC DNA]</scope>
    <source>
        <strain evidence="5 6">IBT 40837</strain>
    </source>
</reference>
<name>A0A395NXD2_TRIAR</name>
<dbReference type="AlphaFoldDB" id="A0A395NXD2"/>
<dbReference type="InterPro" id="IPR016161">
    <property type="entry name" value="Ald_DH/histidinol_DH"/>
</dbReference>
<keyword evidence="1 3" id="KW-0560">Oxidoreductase</keyword>
<evidence type="ECO:0000256" key="1">
    <source>
        <dbReference type="ARBA" id="ARBA00023002"/>
    </source>
</evidence>
<dbReference type="PANTHER" id="PTHR43353">
    <property type="entry name" value="SUCCINATE-SEMIALDEHYDE DEHYDROGENASE, MITOCHONDRIAL"/>
    <property type="match status" value="1"/>
</dbReference>
<gene>
    <name evidence="5" type="ORF">TARUN_1497</name>
</gene>
<feature type="active site" evidence="2">
    <location>
        <position position="256"/>
    </location>
</feature>
<dbReference type="InterPro" id="IPR029510">
    <property type="entry name" value="Ald_DH_CS_GLU"/>
</dbReference>
<dbReference type="SUPFAM" id="SSF53720">
    <property type="entry name" value="ALDH-like"/>
    <property type="match status" value="1"/>
</dbReference>
<comment type="caution">
    <text evidence="5">The sequence shown here is derived from an EMBL/GenBank/DDBJ whole genome shotgun (WGS) entry which is preliminary data.</text>
</comment>
<dbReference type="Gene3D" id="3.40.605.10">
    <property type="entry name" value="Aldehyde Dehydrogenase, Chain A, domain 1"/>
    <property type="match status" value="1"/>
</dbReference>
<dbReference type="OrthoDB" id="310895at2759"/>
<evidence type="ECO:0000259" key="4">
    <source>
        <dbReference type="Pfam" id="PF00171"/>
    </source>
</evidence>
<comment type="similarity">
    <text evidence="3">Belongs to the aldehyde dehydrogenase family.</text>
</comment>